<dbReference type="Gramene" id="KQL13620">
    <property type="protein sequence ID" value="KQL13620"/>
    <property type="gene ID" value="SETIT_023877mg"/>
</dbReference>
<dbReference type="InParanoid" id="K3ZBF6"/>
<organism evidence="1 2">
    <name type="scientific">Setaria italica</name>
    <name type="common">Foxtail millet</name>
    <name type="synonym">Panicum italicum</name>
    <dbReference type="NCBI Taxonomy" id="4555"/>
    <lineage>
        <taxon>Eukaryota</taxon>
        <taxon>Viridiplantae</taxon>
        <taxon>Streptophyta</taxon>
        <taxon>Embryophyta</taxon>
        <taxon>Tracheophyta</taxon>
        <taxon>Spermatophyta</taxon>
        <taxon>Magnoliopsida</taxon>
        <taxon>Liliopsida</taxon>
        <taxon>Poales</taxon>
        <taxon>Poaceae</taxon>
        <taxon>PACMAD clade</taxon>
        <taxon>Panicoideae</taxon>
        <taxon>Panicodae</taxon>
        <taxon>Paniceae</taxon>
        <taxon>Cenchrinae</taxon>
        <taxon>Setaria</taxon>
    </lineage>
</organism>
<dbReference type="EnsemblPlants" id="KQL13620">
    <property type="protein sequence ID" value="KQL13620"/>
    <property type="gene ID" value="SETIT_023877mg"/>
</dbReference>
<dbReference type="Proteomes" id="UP000004995">
    <property type="component" value="Unassembled WGS sequence"/>
</dbReference>
<keyword evidence="2" id="KW-1185">Reference proteome</keyword>
<accession>K3ZBF6</accession>
<dbReference type="EMBL" id="AGNK02001463">
    <property type="status" value="NOT_ANNOTATED_CDS"/>
    <property type="molecule type" value="Genomic_DNA"/>
</dbReference>
<proteinExistence type="predicted"/>
<dbReference type="HOGENOM" id="CLU_2692459_0_0_1"/>
<reference evidence="2" key="1">
    <citation type="journal article" date="2012" name="Nat. Biotechnol.">
        <title>Reference genome sequence of the model plant Setaria.</title>
        <authorList>
            <person name="Bennetzen J.L."/>
            <person name="Schmutz J."/>
            <person name="Wang H."/>
            <person name="Percifield R."/>
            <person name="Hawkins J."/>
            <person name="Pontaroli A.C."/>
            <person name="Estep M."/>
            <person name="Feng L."/>
            <person name="Vaughn J.N."/>
            <person name="Grimwood J."/>
            <person name="Jenkins J."/>
            <person name="Barry K."/>
            <person name="Lindquist E."/>
            <person name="Hellsten U."/>
            <person name="Deshpande S."/>
            <person name="Wang X."/>
            <person name="Wu X."/>
            <person name="Mitros T."/>
            <person name="Triplett J."/>
            <person name="Yang X."/>
            <person name="Ye C.Y."/>
            <person name="Mauro-Herrera M."/>
            <person name="Wang L."/>
            <person name="Li P."/>
            <person name="Sharma M."/>
            <person name="Sharma R."/>
            <person name="Ronald P.C."/>
            <person name="Panaud O."/>
            <person name="Kellogg E.A."/>
            <person name="Brutnell T.P."/>
            <person name="Doust A.N."/>
            <person name="Tuskan G.A."/>
            <person name="Rokhsar D."/>
            <person name="Devos K.M."/>
        </authorList>
    </citation>
    <scope>NUCLEOTIDE SEQUENCE [LARGE SCALE GENOMIC DNA]</scope>
    <source>
        <strain evidence="2">cv. Yugu1</strain>
    </source>
</reference>
<protein>
    <submittedName>
        <fullName evidence="1">Uncharacterized protein</fullName>
    </submittedName>
</protein>
<name>K3ZBF6_SETIT</name>
<sequence>METRTVPSSIKLSQLARALSFLSVLNRTDRNSEKQTSRAAELKKATATAYVLLLWSYCLLSLPSEKLSDQKPSK</sequence>
<evidence type="ECO:0000313" key="2">
    <source>
        <dbReference type="Proteomes" id="UP000004995"/>
    </source>
</evidence>
<evidence type="ECO:0000313" key="1">
    <source>
        <dbReference type="EnsemblPlants" id="KQL13620"/>
    </source>
</evidence>
<reference evidence="1" key="2">
    <citation type="submission" date="2018-08" db="UniProtKB">
        <authorList>
            <consortium name="EnsemblPlants"/>
        </authorList>
    </citation>
    <scope>IDENTIFICATION</scope>
    <source>
        <strain evidence="1">Yugu1</strain>
    </source>
</reference>
<dbReference type="AlphaFoldDB" id="K3ZBF6"/>